<feature type="domain" description="Periplasmic binding protein" evidence="5">
    <location>
        <begin position="37"/>
        <end position="293"/>
    </location>
</feature>
<evidence type="ECO:0000256" key="1">
    <source>
        <dbReference type="ARBA" id="ARBA00004196"/>
    </source>
</evidence>
<evidence type="ECO:0000256" key="3">
    <source>
        <dbReference type="ARBA" id="ARBA00022729"/>
    </source>
</evidence>
<evidence type="ECO:0000256" key="2">
    <source>
        <dbReference type="ARBA" id="ARBA00007639"/>
    </source>
</evidence>
<evidence type="ECO:0000313" key="6">
    <source>
        <dbReference type="EMBL" id="MEK8129290.1"/>
    </source>
</evidence>
<name>A0ABU9DKA9_9BACL</name>
<dbReference type="Gene3D" id="3.40.50.2300">
    <property type="match status" value="2"/>
</dbReference>
<comment type="subcellular location">
    <subcellularLocation>
        <location evidence="1">Cell envelope</location>
    </subcellularLocation>
</comment>
<dbReference type="Pfam" id="PF13407">
    <property type="entry name" value="Peripla_BP_4"/>
    <property type="match status" value="1"/>
</dbReference>
<comment type="caution">
    <text evidence="6">The sequence shown here is derived from an EMBL/GenBank/DDBJ whole genome shotgun (WGS) entry which is preliminary data.</text>
</comment>
<dbReference type="RefSeq" id="WP_341416392.1">
    <property type="nucleotide sequence ID" value="NZ_JBBPCC010000009.1"/>
</dbReference>
<protein>
    <submittedName>
        <fullName evidence="6">Substrate-binding domain-containing protein</fullName>
    </submittedName>
</protein>
<dbReference type="InterPro" id="IPR028082">
    <property type="entry name" value="Peripla_BP_I"/>
</dbReference>
<accession>A0ABU9DKA9</accession>
<dbReference type="SUPFAM" id="SSF53822">
    <property type="entry name" value="Periplasmic binding protein-like I"/>
    <property type="match status" value="1"/>
</dbReference>
<dbReference type="PANTHER" id="PTHR46847">
    <property type="entry name" value="D-ALLOSE-BINDING PERIPLASMIC PROTEIN-RELATED"/>
    <property type="match status" value="1"/>
</dbReference>
<evidence type="ECO:0000259" key="5">
    <source>
        <dbReference type="Pfam" id="PF13407"/>
    </source>
</evidence>
<dbReference type="PROSITE" id="PS51257">
    <property type="entry name" value="PROKAR_LIPOPROTEIN"/>
    <property type="match status" value="1"/>
</dbReference>
<reference evidence="6 7" key="1">
    <citation type="submission" date="2024-04" db="EMBL/GenBank/DDBJ databases">
        <title>draft genome sequnece of Paenibacillus filicis.</title>
        <authorList>
            <person name="Kim D.-U."/>
        </authorList>
    </citation>
    <scope>NUCLEOTIDE SEQUENCE [LARGE SCALE GENOMIC DNA]</scope>
    <source>
        <strain evidence="6 7">KACC14197</strain>
    </source>
</reference>
<dbReference type="InterPro" id="IPR025997">
    <property type="entry name" value="SBP_2_dom"/>
</dbReference>
<dbReference type="EMBL" id="JBBPCC010000009">
    <property type="protein sequence ID" value="MEK8129290.1"/>
    <property type="molecule type" value="Genomic_DNA"/>
</dbReference>
<sequence>MSKMTSSAALLSCLLLVSCGSSAADAQPRKNEEKRQIALVLKSRDSDFWQAVRNGAEAAAKEFNVELVTEASVDEEQVNEQIHLAEEAVHYKRDALVVAANDGKAAAAAVELAAAARMPVVALDTEIESPRVSAFIGIDHYDAGVKAGQKLAELLGGKGSVALLGFRQEDRNASERERGVRSALGAYPDISVSETAYCASDRKLCEEQTGKLLEQGQGEPPAGVIALHAVSSSGMARELARQRPRERVKAVAFDIEQEDIEYLQEGVIQATITQNPFSMGYLGVKAAVDLLRGVKPAARYGTGTTVIDQRNMFWSDNQKLLFPFVK</sequence>
<keyword evidence="3 4" id="KW-0732">Signal</keyword>
<feature type="chain" id="PRO_5046552828" evidence="4">
    <location>
        <begin position="24"/>
        <end position="326"/>
    </location>
</feature>
<dbReference type="PANTHER" id="PTHR46847:SF1">
    <property type="entry name" value="D-ALLOSE-BINDING PERIPLASMIC PROTEIN-RELATED"/>
    <property type="match status" value="1"/>
</dbReference>
<proteinExistence type="inferred from homology"/>
<keyword evidence="7" id="KW-1185">Reference proteome</keyword>
<comment type="similarity">
    <text evidence="2">Belongs to the bacterial solute-binding protein 2 family.</text>
</comment>
<evidence type="ECO:0000256" key="4">
    <source>
        <dbReference type="SAM" id="SignalP"/>
    </source>
</evidence>
<evidence type="ECO:0000313" key="7">
    <source>
        <dbReference type="Proteomes" id="UP001469365"/>
    </source>
</evidence>
<feature type="signal peptide" evidence="4">
    <location>
        <begin position="1"/>
        <end position="23"/>
    </location>
</feature>
<dbReference type="Proteomes" id="UP001469365">
    <property type="component" value="Unassembled WGS sequence"/>
</dbReference>
<gene>
    <name evidence="6" type="ORF">WMW72_15395</name>
</gene>
<organism evidence="6 7">
    <name type="scientific">Paenibacillus filicis</name>
    <dbReference type="NCBI Taxonomy" id="669464"/>
    <lineage>
        <taxon>Bacteria</taxon>
        <taxon>Bacillati</taxon>
        <taxon>Bacillota</taxon>
        <taxon>Bacilli</taxon>
        <taxon>Bacillales</taxon>
        <taxon>Paenibacillaceae</taxon>
        <taxon>Paenibacillus</taxon>
    </lineage>
</organism>